<evidence type="ECO:0000313" key="1">
    <source>
        <dbReference type="EMBL" id="CAG8471937.1"/>
    </source>
</evidence>
<dbReference type="EMBL" id="CAJVQC010000483">
    <property type="protein sequence ID" value="CAG8471937.1"/>
    <property type="molecule type" value="Genomic_DNA"/>
</dbReference>
<comment type="caution">
    <text evidence="1">The sequence shown here is derived from an EMBL/GenBank/DDBJ whole genome shotgun (WGS) entry which is preliminary data.</text>
</comment>
<protein>
    <submittedName>
        <fullName evidence="1">20254_t:CDS:1</fullName>
    </submittedName>
</protein>
<dbReference type="Proteomes" id="UP000789920">
    <property type="component" value="Unassembled WGS sequence"/>
</dbReference>
<evidence type="ECO:0000313" key="2">
    <source>
        <dbReference type="Proteomes" id="UP000789920"/>
    </source>
</evidence>
<accession>A0ACA9KI58</accession>
<name>A0ACA9KI58_9GLOM</name>
<organism evidence="1 2">
    <name type="scientific">Racocetra persica</name>
    <dbReference type="NCBI Taxonomy" id="160502"/>
    <lineage>
        <taxon>Eukaryota</taxon>
        <taxon>Fungi</taxon>
        <taxon>Fungi incertae sedis</taxon>
        <taxon>Mucoromycota</taxon>
        <taxon>Glomeromycotina</taxon>
        <taxon>Glomeromycetes</taxon>
        <taxon>Diversisporales</taxon>
        <taxon>Gigasporaceae</taxon>
        <taxon>Racocetra</taxon>
    </lineage>
</organism>
<gene>
    <name evidence="1" type="ORF">RPERSI_LOCUS621</name>
</gene>
<sequence length="144" mass="16432">MVPIKKSGMRLHPYKKVITRVISLPLTNKEIVGSMHKALLVPQNNSKPEHSKCLKPIYPIQLHKLNENLDEVKSELKKQKNEQDNELLAQSMDIKSAEIIGAEKTAIFNENENTVTKITSEIQEQTTTQNRLNSREVNDKLFSV</sequence>
<proteinExistence type="predicted"/>
<keyword evidence="2" id="KW-1185">Reference proteome</keyword>
<reference evidence="1" key="1">
    <citation type="submission" date="2021-06" db="EMBL/GenBank/DDBJ databases">
        <authorList>
            <person name="Kallberg Y."/>
            <person name="Tangrot J."/>
            <person name="Rosling A."/>
        </authorList>
    </citation>
    <scope>NUCLEOTIDE SEQUENCE</scope>
    <source>
        <strain evidence="1">MA461A</strain>
    </source>
</reference>